<keyword evidence="1" id="KW-0812">Transmembrane</keyword>
<protein>
    <recommendedName>
        <fullName evidence="4">ABC transporter permease</fullName>
    </recommendedName>
</protein>
<feature type="transmembrane region" description="Helical" evidence="1">
    <location>
        <begin position="81"/>
        <end position="100"/>
    </location>
</feature>
<dbReference type="EMBL" id="CP163443">
    <property type="protein sequence ID" value="XDQ51129.1"/>
    <property type="molecule type" value="Genomic_DNA"/>
</dbReference>
<keyword evidence="1" id="KW-1133">Transmembrane helix</keyword>
<keyword evidence="1" id="KW-0472">Membrane</keyword>
<organism evidence="3">
    <name type="scientific">Streptomyces sp. R41</name>
    <dbReference type="NCBI Taxonomy" id="3238632"/>
    <lineage>
        <taxon>Bacteria</taxon>
        <taxon>Bacillati</taxon>
        <taxon>Actinomycetota</taxon>
        <taxon>Actinomycetes</taxon>
        <taxon>Kitasatosporales</taxon>
        <taxon>Streptomycetaceae</taxon>
        <taxon>Streptomyces</taxon>
    </lineage>
</organism>
<dbReference type="RefSeq" id="WP_369243626.1">
    <property type="nucleotide sequence ID" value="NZ_CP163443.1"/>
</dbReference>
<dbReference type="AlphaFoldDB" id="A0AB39R7Y4"/>
<gene>
    <name evidence="2" type="ORF">AB5J53_00270</name>
    <name evidence="3" type="ORF">AB5J53_05350</name>
</gene>
<name>A0AB39R7Y4_9ACTN</name>
<evidence type="ECO:0000313" key="3">
    <source>
        <dbReference type="EMBL" id="XDQ51129.1"/>
    </source>
</evidence>
<accession>A0AB39R7Y4</accession>
<sequence>MRRTFTLHSGFAAGLSAVVLSFVALTWLPGPSPVDGTGWAVPVILLAFLVLGTAVVPMAGTGSNARSRWSVFLRLPGRVKAVPGLLIALGVAMIIINAAGGEGALESPTAEGGRYFSYDQSTSPRVKVELSRSQYEAVIESQQRMMLAIAGLMSASAAGVVLAGGELRRQDDAVG</sequence>
<feature type="transmembrane region" description="Helical" evidence="1">
    <location>
        <begin position="7"/>
        <end position="27"/>
    </location>
</feature>
<dbReference type="EMBL" id="CP163443">
    <property type="protein sequence ID" value="XDQ50269.1"/>
    <property type="molecule type" value="Genomic_DNA"/>
</dbReference>
<proteinExistence type="predicted"/>
<evidence type="ECO:0000256" key="1">
    <source>
        <dbReference type="SAM" id="Phobius"/>
    </source>
</evidence>
<feature type="transmembrane region" description="Helical" evidence="1">
    <location>
        <begin position="145"/>
        <end position="165"/>
    </location>
</feature>
<feature type="transmembrane region" description="Helical" evidence="1">
    <location>
        <begin position="39"/>
        <end position="60"/>
    </location>
</feature>
<evidence type="ECO:0000313" key="2">
    <source>
        <dbReference type="EMBL" id="XDQ50269.1"/>
    </source>
</evidence>
<reference evidence="3" key="1">
    <citation type="submission" date="2024-07" db="EMBL/GenBank/DDBJ databases">
        <authorList>
            <person name="Yu S.T."/>
        </authorList>
    </citation>
    <scope>NUCLEOTIDE SEQUENCE</scope>
    <source>
        <strain evidence="3">R41</strain>
    </source>
</reference>
<evidence type="ECO:0008006" key="4">
    <source>
        <dbReference type="Google" id="ProtNLM"/>
    </source>
</evidence>